<organism evidence="4 5">
    <name type="scientific">Porites lobata</name>
    <dbReference type="NCBI Taxonomy" id="104759"/>
    <lineage>
        <taxon>Eukaryota</taxon>
        <taxon>Metazoa</taxon>
        <taxon>Cnidaria</taxon>
        <taxon>Anthozoa</taxon>
        <taxon>Hexacorallia</taxon>
        <taxon>Scleractinia</taxon>
        <taxon>Fungiina</taxon>
        <taxon>Poritidae</taxon>
        <taxon>Porites</taxon>
    </lineage>
</organism>
<name>A0ABN8QQZ1_9CNID</name>
<feature type="transmembrane region" description="Helical" evidence="2">
    <location>
        <begin position="469"/>
        <end position="490"/>
    </location>
</feature>
<evidence type="ECO:0000313" key="5">
    <source>
        <dbReference type="Proteomes" id="UP001159405"/>
    </source>
</evidence>
<keyword evidence="2" id="KW-0472">Membrane</keyword>
<feature type="region of interest" description="Disordered" evidence="1">
    <location>
        <begin position="492"/>
        <end position="519"/>
    </location>
</feature>
<comment type="caution">
    <text evidence="4">The sequence shown here is derived from an EMBL/GenBank/DDBJ whole genome shotgun (WGS) entry which is preliminary data.</text>
</comment>
<feature type="chain" id="PRO_5046533318" evidence="3">
    <location>
        <begin position="23"/>
        <end position="538"/>
    </location>
</feature>
<reference evidence="4 5" key="1">
    <citation type="submission" date="2022-05" db="EMBL/GenBank/DDBJ databases">
        <authorList>
            <consortium name="Genoscope - CEA"/>
            <person name="William W."/>
        </authorList>
    </citation>
    <scope>NUCLEOTIDE SEQUENCE [LARGE SCALE GENOMIC DNA]</scope>
</reference>
<keyword evidence="2" id="KW-0812">Transmembrane</keyword>
<accession>A0ABN8QQZ1</accession>
<feature type="signal peptide" evidence="3">
    <location>
        <begin position="1"/>
        <end position="22"/>
    </location>
</feature>
<dbReference type="Proteomes" id="UP001159405">
    <property type="component" value="Unassembled WGS sequence"/>
</dbReference>
<evidence type="ECO:0000313" key="4">
    <source>
        <dbReference type="EMBL" id="CAH3169112.1"/>
    </source>
</evidence>
<evidence type="ECO:0000256" key="2">
    <source>
        <dbReference type="SAM" id="Phobius"/>
    </source>
</evidence>
<keyword evidence="3" id="KW-0732">Signal</keyword>
<feature type="transmembrane region" description="Helical" evidence="2">
    <location>
        <begin position="404"/>
        <end position="424"/>
    </location>
</feature>
<keyword evidence="2" id="KW-1133">Transmembrane helix</keyword>
<evidence type="ECO:0000256" key="1">
    <source>
        <dbReference type="SAM" id="MobiDB-lite"/>
    </source>
</evidence>
<feature type="compositionally biased region" description="Pro residues" evidence="1">
    <location>
        <begin position="497"/>
        <end position="511"/>
    </location>
</feature>
<feature type="transmembrane region" description="Helical" evidence="2">
    <location>
        <begin position="436"/>
        <end position="457"/>
    </location>
</feature>
<dbReference type="EMBL" id="CALNXK010000148">
    <property type="protein sequence ID" value="CAH3169112.1"/>
    <property type="molecule type" value="Genomic_DNA"/>
</dbReference>
<keyword evidence="5" id="KW-1185">Reference proteome</keyword>
<feature type="transmembrane region" description="Helical" evidence="2">
    <location>
        <begin position="376"/>
        <end position="398"/>
    </location>
</feature>
<gene>
    <name evidence="4" type="ORF">PLOB_00009591</name>
</gene>
<sequence length="538" mass="58733">MCYGHVKGVIIFLFLHAMMSFGEQNPNSDADIINTCVNTAWCSHSYEQVYKSLAKAENNFNISHALYPGRSKPASVRVLVSVFGSHKTDASIKPAVYTWSMSCLFVSVPAAVLEFLSLGSILVTPRTQELIIHIPQFCCNVSESSEGRKMVIDEMLTRALAEVSSLFKLEDLAISPGIQDPRLNTAECVIQGHQPNIDATGVNSYIRAILYCSLFSVLLIGPILGFFSLTFFGNDPSATEKDKFECCAKRHNGAPEQGHDGTLEQGHDGAPEQGPSPTSILCKYDCCCCCNERVFECYKTEDPFMRPAKYICHLLVITEFSIIIVISDALCDHKEIFSHIVLIICEGAAVCLVQCCPRLCCVCCEGSRKTSFYRRAVFITSANIISYHLCWLIVGIMVNPTWGLTVLAVACSVIVAFFCTIYLICSASQEIFCHRFCASIASFVGFCLVVSLTVVAGKSFNGKETTGEILKTALFYVVGGLIGLLGKGFLGSSSDQRPPPAASPPPPPPPQDRATQRQSQIELEAVNEEARQLMAPGP</sequence>
<feature type="transmembrane region" description="Helical" evidence="2">
    <location>
        <begin position="208"/>
        <end position="233"/>
    </location>
</feature>
<proteinExistence type="predicted"/>
<protein>
    <submittedName>
        <fullName evidence="4">Uncharacterized protein</fullName>
    </submittedName>
</protein>
<evidence type="ECO:0000256" key="3">
    <source>
        <dbReference type="SAM" id="SignalP"/>
    </source>
</evidence>
<feature type="transmembrane region" description="Helical" evidence="2">
    <location>
        <begin position="336"/>
        <end position="355"/>
    </location>
</feature>